<evidence type="ECO:0000256" key="4">
    <source>
        <dbReference type="PROSITE-ProRule" id="PRU00335"/>
    </source>
</evidence>
<name>A0ABV2KZD1_9HYPH</name>
<dbReference type="InterPro" id="IPR009057">
    <property type="entry name" value="Homeodomain-like_sf"/>
</dbReference>
<dbReference type="InterPro" id="IPR036271">
    <property type="entry name" value="Tet_transcr_reg_TetR-rel_C_sf"/>
</dbReference>
<keyword evidence="3" id="KW-0804">Transcription</keyword>
<evidence type="ECO:0000313" key="6">
    <source>
        <dbReference type="EMBL" id="MET3690749.1"/>
    </source>
</evidence>
<evidence type="ECO:0000256" key="3">
    <source>
        <dbReference type="ARBA" id="ARBA00023163"/>
    </source>
</evidence>
<comment type="caution">
    <text evidence="6">The sequence shown here is derived from an EMBL/GenBank/DDBJ whole genome shotgun (WGS) entry which is preliminary data.</text>
</comment>
<protein>
    <submittedName>
        <fullName evidence="6">AcrR family transcriptional regulator</fullName>
    </submittedName>
</protein>
<dbReference type="SUPFAM" id="SSF48498">
    <property type="entry name" value="Tetracyclin repressor-like, C-terminal domain"/>
    <property type="match status" value="1"/>
</dbReference>
<dbReference type="Gene3D" id="1.10.357.10">
    <property type="entry name" value="Tetracycline Repressor, domain 2"/>
    <property type="match status" value="1"/>
</dbReference>
<accession>A0ABV2KZD1</accession>
<keyword evidence="1" id="KW-0805">Transcription regulation</keyword>
<organism evidence="6 7">
    <name type="scientific">Methylobacterium goesingense</name>
    <dbReference type="NCBI Taxonomy" id="243690"/>
    <lineage>
        <taxon>Bacteria</taxon>
        <taxon>Pseudomonadati</taxon>
        <taxon>Pseudomonadota</taxon>
        <taxon>Alphaproteobacteria</taxon>
        <taxon>Hyphomicrobiales</taxon>
        <taxon>Methylobacteriaceae</taxon>
        <taxon>Methylobacterium</taxon>
    </lineage>
</organism>
<dbReference type="PANTHER" id="PTHR47506">
    <property type="entry name" value="TRANSCRIPTIONAL REGULATORY PROTEIN"/>
    <property type="match status" value="1"/>
</dbReference>
<gene>
    <name evidence="6" type="ORF">ABID43_000268</name>
</gene>
<feature type="domain" description="HTH tetR-type" evidence="5">
    <location>
        <begin position="16"/>
        <end position="76"/>
    </location>
</feature>
<evidence type="ECO:0000256" key="2">
    <source>
        <dbReference type="ARBA" id="ARBA00023125"/>
    </source>
</evidence>
<dbReference type="Proteomes" id="UP001549145">
    <property type="component" value="Unassembled WGS sequence"/>
</dbReference>
<dbReference type="PRINTS" id="PR00455">
    <property type="entry name" value="HTHTETR"/>
</dbReference>
<dbReference type="PROSITE" id="PS50977">
    <property type="entry name" value="HTH_TETR_2"/>
    <property type="match status" value="1"/>
</dbReference>
<dbReference type="RefSeq" id="WP_238282603.1">
    <property type="nucleotide sequence ID" value="NZ_BPQL01000182.1"/>
</dbReference>
<dbReference type="Pfam" id="PF00440">
    <property type="entry name" value="TetR_N"/>
    <property type="match status" value="1"/>
</dbReference>
<dbReference type="SUPFAM" id="SSF46689">
    <property type="entry name" value="Homeodomain-like"/>
    <property type="match status" value="1"/>
</dbReference>
<evidence type="ECO:0000259" key="5">
    <source>
        <dbReference type="PROSITE" id="PS50977"/>
    </source>
</evidence>
<dbReference type="EMBL" id="JBEPMM010000001">
    <property type="protein sequence ID" value="MET3690749.1"/>
    <property type="molecule type" value="Genomic_DNA"/>
</dbReference>
<reference evidence="6 7" key="1">
    <citation type="submission" date="2024-06" db="EMBL/GenBank/DDBJ databases">
        <title>Genomic Encyclopedia of Type Strains, Phase IV (KMG-IV): sequencing the most valuable type-strain genomes for metagenomic binning, comparative biology and taxonomic classification.</title>
        <authorList>
            <person name="Goeker M."/>
        </authorList>
    </citation>
    <scope>NUCLEOTIDE SEQUENCE [LARGE SCALE GENOMIC DNA]</scope>
    <source>
        <strain evidence="6 7">DSM 21331</strain>
    </source>
</reference>
<sequence length="208" mass="22411">MVGMTSNPYFAASAPIPARDRILRTAQDLFYRQGIRATGVDRIIAEAGVTKVTFYRHFPSKDVLIQAYLERRHAAWMAWFREALSSSRAAQPEAERRRAPLVPVLDAARAWFGLADFRGCAFANTVAEAGEAALPIASIAAQHKHEVRDAIAALLSPNVRARADIAWAATLALDGAAVNAQLGQASTDAALDGLRILLDALGSRPPLP</sequence>
<proteinExistence type="predicted"/>
<keyword evidence="7" id="KW-1185">Reference proteome</keyword>
<feature type="DNA-binding region" description="H-T-H motif" evidence="4">
    <location>
        <begin position="39"/>
        <end position="58"/>
    </location>
</feature>
<dbReference type="InterPro" id="IPR001647">
    <property type="entry name" value="HTH_TetR"/>
</dbReference>
<dbReference type="PANTHER" id="PTHR47506:SF1">
    <property type="entry name" value="HTH-TYPE TRANSCRIPTIONAL REGULATOR YJDC"/>
    <property type="match status" value="1"/>
</dbReference>
<evidence type="ECO:0000256" key="1">
    <source>
        <dbReference type="ARBA" id="ARBA00023015"/>
    </source>
</evidence>
<keyword evidence="2 4" id="KW-0238">DNA-binding</keyword>
<evidence type="ECO:0000313" key="7">
    <source>
        <dbReference type="Proteomes" id="UP001549145"/>
    </source>
</evidence>